<evidence type="ECO:0000256" key="1">
    <source>
        <dbReference type="ARBA" id="ARBA00007664"/>
    </source>
</evidence>
<dbReference type="CDD" id="cd00190">
    <property type="entry name" value="Tryp_SPc"/>
    <property type="match status" value="1"/>
</dbReference>
<dbReference type="PROSITE" id="PS50240">
    <property type="entry name" value="TRYPSIN_DOM"/>
    <property type="match status" value="1"/>
</dbReference>
<dbReference type="InterPro" id="IPR013783">
    <property type="entry name" value="Ig-like_fold"/>
</dbReference>
<dbReference type="InterPro" id="IPR020008">
    <property type="entry name" value="GlyGly_CTERM"/>
</dbReference>
<dbReference type="InterPro" id="IPR033116">
    <property type="entry name" value="TRYPSIN_SER"/>
</dbReference>
<dbReference type="InterPro" id="IPR043504">
    <property type="entry name" value="Peptidase_S1_PA_chymotrypsin"/>
</dbReference>
<dbReference type="PROSITE" id="PS00134">
    <property type="entry name" value="TRYPSIN_HIS"/>
    <property type="match status" value="1"/>
</dbReference>
<dbReference type="NCBIfam" id="TIGR03501">
    <property type="entry name" value="GlyGly_CTERM"/>
    <property type="match status" value="1"/>
</dbReference>
<proteinExistence type="inferred from homology"/>
<accession>A0A2P1E041</accession>
<dbReference type="FunFam" id="2.40.10.10:FF:000002">
    <property type="entry name" value="Transmembrane protease serine"/>
    <property type="match status" value="1"/>
</dbReference>
<reference evidence="6" key="1">
    <citation type="submission" date="2017-05" db="EMBL/GenBank/DDBJ databases">
        <title>Genetic diversity of Vibrio cholerae strains isolated in Rostov-on-Don, Russia.</title>
        <authorList>
            <person name="Omel'Chuk E.P."/>
            <person name="Monakhova E.V."/>
            <person name="Pisanov R.V."/>
            <person name="Ezhova M.I."/>
        </authorList>
    </citation>
    <scope>NUCLEOTIDE SEQUENCE</scope>
    <source>
        <strain evidence="6">R-17917</strain>
    </source>
</reference>
<dbReference type="Gene3D" id="2.40.10.10">
    <property type="entry name" value="Trypsin-like serine proteases"/>
    <property type="match status" value="1"/>
</dbReference>
<evidence type="ECO:0000256" key="4">
    <source>
        <dbReference type="SAM" id="Phobius"/>
    </source>
</evidence>
<dbReference type="GO" id="GO:0006508">
    <property type="term" value="P:proteolysis"/>
    <property type="evidence" value="ECO:0007669"/>
    <property type="project" value="UniProtKB-KW"/>
</dbReference>
<keyword evidence="4" id="KW-1133">Transmembrane helix</keyword>
<evidence type="ECO:0000256" key="2">
    <source>
        <dbReference type="ARBA" id="ARBA00023157"/>
    </source>
</evidence>
<dbReference type="Pfam" id="PF00089">
    <property type="entry name" value="Trypsin"/>
    <property type="match status" value="1"/>
</dbReference>
<feature type="transmembrane region" description="Helical" evidence="4">
    <location>
        <begin position="554"/>
        <end position="572"/>
    </location>
</feature>
<dbReference type="InterPro" id="IPR001314">
    <property type="entry name" value="Peptidase_S1A"/>
</dbReference>
<keyword evidence="3" id="KW-0720">Serine protease</keyword>
<organism evidence="6">
    <name type="scientific">Vibrio cholerae</name>
    <dbReference type="NCBI Taxonomy" id="666"/>
    <lineage>
        <taxon>Bacteria</taxon>
        <taxon>Pseudomonadati</taxon>
        <taxon>Pseudomonadota</taxon>
        <taxon>Gammaproteobacteria</taxon>
        <taxon>Vibrionales</taxon>
        <taxon>Vibrionaceae</taxon>
        <taxon>Vibrio</taxon>
    </lineage>
</organism>
<evidence type="ECO:0000313" key="6">
    <source>
        <dbReference type="EMBL" id="AVK79163.1"/>
    </source>
</evidence>
<evidence type="ECO:0000256" key="3">
    <source>
        <dbReference type="RuleBase" id="RU363034"/>
    </source>
</evidence>
<dbReference type="PANTHER" id="PTHR24276">
    <property type="entry name" value="POLYSERASE-RELATED"/>
    <property type="match status" value="1"/>
</dbReference>
<dbReference type="Gene3D" id="2.60.40.10">
    <property type="entry name" value="Immunoglobulins"/>
    <property type="match status" value="1"/>
</dbReference>
<sequence>MFYSHCFTFYFFMIWYRSHQWSGWELSEVSMNKTFLSGVVGTLLFTSFQFSASGTESGVSSRIIGGEQATAGEWPYMVALTARNSSHVFCGGSYLGGRYVLTAAHCVDKEDPAKGDVLLGAFDMNDVNTAERIHVRQIYVHNSYITASMGNDIAVLELERDPLPRRSVQISDSSDFNELTKDSPMTVIGFGNRKEVDGEKSDPATILHQVQVPFVPLPECKTKGSDQDAKNNYSQLTNNAFCAGSFGKDACSGDSGGPIFFDSNNGRKQMGVVSWGDGCGRANSPGVYTNLSVFNDWLDDQQLGLSYRQKRDLGVVRPGSYTHNLTFTNNGNADINLGNTFVFVVGISRTDAAAIVNNSCTGVLASGASCDVEFSYNITEHKQSYVKLIIGSSTYKTGAVHAYLYFDALDAAPSETVSFLANLPVHNTHVNDHPWTVVGNGLQTSALPAGEESVILLENLPQGRLKFHYKLSSSEVLDQLFVYVNDKFKGKYFNNTENLATLDMYGTNNKVRFVYRRHSGSTDDQSRAILSQISYDPKFFDLPPPLDIRIGDSGGGSLGGAALALLFGCGWLRRRQRV</sequence>
<keyword evidence="3" id="KW-0378">Hydrolase</keyword>
<comment type="similarity">
    <text evidence="1">Belongs to the peptidase S1 family.</text>
</comment>
<protein>
    <submittedName>
        <fullName evidence="6">Serine protease</fullName>
    </submittedName>
</protein>
<dbReference type="InterPro" id="IPR001254">
    <property type="entry name" value="Trypsin_dom"/>
</dbReference>
<name>A0A2P1E041_VIBCL</name>
<keyword evidence="3 6" id="KW-0645">Protease</keyword>
<dbReference type="SMART" id="SM00020">
    <property type="entry name" value="Tryp_SPc"/>
    <property type="match status" value="1"/>
</dbReference>
<evidence type="ECO:0000259" key="5">
    <source>
        <dbReference type="PROSITE" id="PS50240"/>
    </source>
</evidence>
<dbReference type="InterPro" id="IPR009003">
    <property type="entry name" value="Peptidase_S1_PA"/>
</dbReference>
<dbReference type="AlphaFoldDB" id="A0A2P1E041"/>
<dbReference type="GO" id="GO:0004252">
    <property type="term" value="F:serine-type endopeptidase activity"/>
    <property type="evidence" value="ECO:0007669"/>
    <property type="project" value="InterPro"/>
</dbReference>
<dbReference type="PANTHER" id="PTHR24276:SF98">
    <property type="entry name" value="FI18310P1-RELATED"/>
    <property type="match status" value="1"/>
</dbReference>
<dbReference type="SUPFAM" id="SSF50494">
    <property type="entry name" value="Trypsin-like serine proteases"/>
    <property type="match status" value="1"/>
</dbReference>
<dbReference type="FunFam" id="2.40.10.10:FF:000068">
    <property type="entry name" value="transmembrane protease serine 2"/>
    <property type="match status" value="1"/>
</dbReference>
<dbReference type="InterPro" id="IPR018114">
    <property type="entry name" value="TRYPSIN_HIS"/>
</dbReference>
<keyword evidence="4" id="KW-0472">Membrane</keyword>
<dbReference type="PRINTS" id="PR00722">
    <property type="entry name" value="CHYMOTRYPSIN"/>
</dbReference>
<keyword evidence="4" id="KW-0812">Transmembrane</keyword>
<feature type="domain" description="Peptidase S1" evidence="5">
    <location>
        <begin position="63"/>
        <end position="303"/>
    </location>
</feature>
<dbReference type="EMBL" id="MF100080">
    <property type="protein sequence ID" value="AVK79163.1"/>
    <property type="molecule type" value="Genomic_DNA"/>
</dbReference>
<dbReference type="InterPro" id="IPR050430">
    <property type="entry name" value="Peptidase_S1"/>
</dbReference>
<keyword evidence="2" id="KW-1015">Disulfide bond</keyword>
<dbReference type="PROSITE" id="PS00135">
    <property type="entry name" value="TRYPSIN_SER"/>
    <property type="match status" value="1"/>
</dbReference>